<dbReference type="Pfam" id="PF02771">
    <property type="entry name" value="Acyl-CoA_dh_N"/>
    <property type="match status" value="1"/>
</dbReference>
<dbReference type="SUPFAM" id="SSF47203">
    <property type="entry name" value="Acyl-CoA dehydrogenase C-terminal domain-like"/>
    <property type="match status" value="1"/>
</dbReference>
<organism evidence="17 18">
    <name type="scientific">Galactobacter valiniphilus</name>
    <dbReference type="NCBI Taxonomy" id="2676122"/>
    <lineage>
        <taxon>Bacteria</taxon>
        <taxon>Bacillati</taxon>
        <taxon>Actinomycetota</taxon>
        <taxon>Actinomycetes</taxon>
        <taxon>Micrococcales</taxon>
        <taxon>Micrococcaceae</taxon>
        <taxon>Galactobacter</taxon>
    </lineage>
</organism>
<evidence type="ECO:0000259" key="14">
    <source>
        <dbReference type="Pfam" id="PF02770"/>
    </source>
</evidence>
<keyword evidence="5" id="KW-0560">Oxidoreductase</keyword>
<dbReference type="Pfam" id="PF08028">
    <property type="entry name" value="Acyl-CoA_dh_2"/>
    <property type="match status" value="1"/>
</dbReference>
<dbReference type="Gene3D" id="1.20.140.10">
    <property type="entry name" value="Butyryl-CoA Dehydrogenase, subunit A, domain 3"/>
    <property type="match status" value="1"/>
</dbReference>
<dbReference type="InterPro" id="IPR013107">
    <property type="entry name" value="Acyl-CoA_DH_C"/>
</dbReference>
<dbReference type="AlphaFoldDB" id="A0A399JC01"/>
<dbReference type="InterPro" id="IPR036250">
    <property type="entry name" value="AcylCo_DH-like_C"/>
</dbReference>
<dbReference type="GO" id="GO:0008470">
    <property type="term" value="F:3-methylbutanoyl-CoA dehydrogenase activity"/>
    <property type="evidence" value="ECO:0007669"/>
    <property type="project" value="TreeGrafter"/>
</dbReference>
<comment type="catalytic activity">
    <reaction evidence="12">
        <text>dibenzothiophene 5-oxide + FMNH2 + O2 = dibenzothiophene 5,5-dioxide + FMN + H2O + H(+)</text>
        <dbReference type="Rhea" id="RHEA:49080"/>
        <dbReference type="ChEBI" id="CHEBI:15377"/>
        <dbReference type="ChEBI" id="CHEBI:15378"/>
        <dbReference type="ChEBI" id="CHEBI:15379"/>
        <dbReference type="ChEBI" id="CHEBI:23683"/>
        <dbReference type="ChEBI" id="CHEBI:57618"/>
        <dbReference type="ChEBI" id="CHEBI:58210"/>
        <dbReference type="ChEBI" id="CHEBI:90356"/>
    </reaction>
</comment>
<comment type="similarity">
    <text evidence="8">Belongs to the DszC flavin monooxygenase family.</text>
</comment>
<protein>
    <recommendedName>
        <fullName evidence="10">Dibenzothiophene monooxygenase</fullName>
        <ecNumber evidence="9">1.14.14.21</ecNumber>
    </recommendedName>
</protein>
<dbReference type="InterPro" id="IPR037069">
    <property type="entry name" value="AcylCoA_DH/ox_N_sf"/>
</dbReference>
<dbReference type="PANTHER" id="PTHR43884:SF12">
    <property type="entry name" value="ISOVALERYL-COA DEHYDROGENASE, MITOCHONDRIAL-RELATED"/>
    <property type="match status" value="1"/>
</dbReference>
<evidence type="ECO:0000313" key="17">
    <source>
        <dbReference type="EMBL" id="RII42067.1"/>
    </source>
</evidence>
<comment type="caution">
    <text evidence="17">The sequence shown here is derived from an EMBL/GenBank/DDBJ whole genome shotgun (WGS) entry which is preliminary data.</text>
</comment>
<evidence type="ECO:0000256" key="12">
    <source>
        <dbReference type="ARBA" id="ARBA00048445"/>
    </source>
</evidence>
<dbReference type="Gene3D" id="1.10.540.10">
    <property type="entry name" value="Acyl-CoA dehydrogenase/oxidase, N-terminal domain"/>
    <property type="match status" value="1"/>
</dbReference>
<dbReference type="EC" id="1.14.14.21" evidence="9"/>
<gene>
    <name evidence="17" type="ORF">DWB68_09070</name>
</gene>
<evidence type="ECO:0000256" key="13">
    <source>
        <dbReference type="ARBA" id="ARBA00049456"/>
    </source>
</evidence>
<comment type="catalytic activity">
    <reaction evidence="13">
        <text>dibenzothiophene + 2 FMNH2 + 2 O2 = dibenzothiophene 5,5-dioxide + 2 FMN + 2 H2O + 2 H(+)</text>
        <dbReference type="Rhea" id="RHEA:49072"/>
        <dbReference type="ChEBI" id="CHEBI:15377"/>
        <dbReference type="ChEBI" id="CHEBI:15378"/>
        <dbReference type="ChEBI" id="CHEBI:15379"/>
        <dbReference type="ChEBI" id="CHEBI:23681"/>
        <dbReference type="ChEBI" id="CHEBI:57618"/>
        <dbReference type="ChEBI" id="CHEBI:58210"/>
        <dbReference type="ChEBI" id="CHEBI:90356"/>
        <dbReference type="EC" id="1.14.14.21"/>
    </reaction>
</comment>
<evidence type="ECO:0000259" key="15">
    <source>
        <dbReference type="Pfam" id="PF02771"/>
    </source>
</evidence>
<keyword evidence="3" id="KW-0288">FMN</keyword>
<evidence type="ECO:0000256" key="10">
    <source>
        <dbReference type="ARBA" id="ARBA00034345"/>
    </source>
</evidence>
<keyword evidence="4" id="KW-0547">Nucleotide-binding</keyword>
<feature type="domain" description="Acyl-CoA dehydrogenase C-terminal" evidence="16">
    <location>
        <begin position="257"/>
        <end position="392"/>
    </location>
</feature>
<evidence type="ECO:0000259" key="16">
    <source>
        <dbReference type="Pfam" id="PF08028"/>
    </source>
</evidence>
<dbReference type="PIRSF" id="PIRSF016578">
    <property type="entry name" value="HsaA"/>
    <property type="match status" value="1"/>
</dbReference>
<dbReference type="Pfam" id="PF02770">
    <property type="entry name" value="Acyl-CoA_dh_M"/>
    <property type="match status" value="1"/>
</dbReference>
<comment type="subcellular location">
    <subcellularLocation>
        <location evidence="1">Cytoplasm</location>
    </subcellularLocation>
</comment>
<dbReference type="GO" id="GO:0005737">
    <property type="term" value="C:cytoplasm"/>
    <property type="evidence" value="ECO:0007669"/>
    <property type="project" value="UniProtKB-SubCell"/>
</dbReference>
<feature type="domain" description="Acyl-CoA oxidase/dehydrogenase middle" evidence="14">
    <location>
        <begin position="154"/>
        <end position="230"/>
    </location>
</feature>
<dbReference type="SUPFAM" id="SSF56645">
    <property type="entry name" value="Acyl-CoA dehydrogenase NM domain-like"/>
    <property type="match status" value="1"/>
</dbReference>
<accession>A0A399JC01</accession>
<comment type="catalytic activity">
    <reaction evidence="11">
        <text>dibenzothiophene + FMNH2 + O2 = dibenzothiophene 5-oxide + FMN + H2O + H(+)</text>
        <dbReference type="Rhea" id="RHEA:49076"/>
        <dbReference type="ChEBI" id="CHEBI:15377"/>
        <dbReference type="ChEBI" id="CHEBI:15378"/>
        <dbReference type="ChEBI" id="CHEBI:15379"/>
        <dbReference type="ChEBI" id="CHEBI:23681"/>
        <dbReference type="ChEBI" id="CHEBI:23683"/>
        <dbReference type="ChEBI" id="CHEBI:57618"/>
        <dbReference type="ChEBI" id="CHEBI:58210"/>
    </reaction>
</comment>
<dbReference type="PANTHER" id="PTHR43884">
    <property type="entry name" value="ACYL-COA DEHYDROGENASE"/>
    <property type="match status" value="1"/>
</dbReference>
<evidence type="ECO:0000256" key="9">
    <source>
        <dbReference type="ARBA" id="ARBA00034328"/>
    </source>
</evidence>
<dbReference type="InterPro" id="IPR006091">
    <property type="entry name" value="Acyl-CoA_Oxase/DH_mid-dom"/>
</dbReference>
<dbReference type="GO" id="GO:0006552">
    <property type="term" value="P:L-leucine catabolic process"/>
    <property type="evidence" value="ECO:0007669"/>
    <property type="project" value="TreeGrafter"/>
</dbReference>
<evidence type="ECO:0000256" key="2">
    <source>
        <dbReference type="ARBA" id="ARBA00022630"/>
    </source>
</evidence>
<evidence type="ECO:0000256" key="3">
    <source>
        <dbReference type="ARBA" id="ARBA00022643"/>
    </source>
</evidence>
<evidence type="ECO:0000256" key="1">
    <source>
        <dbReference type="ARBA" id="ARBA00004496"/>
    </source>
</evidence>
<name>A0A399JC01_9MICC</name>
<keyword evidence="6" id="KW-0503">Monooxygenase</keyword>
<evidence type="ECO:0000256" key="11">
    <source>
        <dbReference type="ARBA" id="ARBA00047859"/>
    </source>
</evidence>
<proteinExistence type="inferred from homology"/>
<evidence type="ECO:0000256" key="6">
    <source>
        <dbReference type="ARBA" id="ARBA00023033"/>
    </source>
</evidence>
<evidence type="ECO:0000256" key="4">
    <source>
        <dbReference type="ARBA" id="ARBA00022741"/>
    </source>
</evidence>
<dbReference type="InterPro" id="IPR013786">
    <property type="entry name" value="AcylCoA_DH/ox_N"/>
</dbReference>
<dbReference type="InterPro" id="IPR009100">
    <property type="entry name" value="AcylCoA_DH/oxidase_NM_dom_sf"/>
</dbReference>
<evidence type="ECO:0000256" key="8">
    <source>
        <dbReference type="ARBA" id="ARBA00034317"/>
    </source>
</evidence>
<reference evidence="17 18" key="1">
    <citation type="submission" date="2018-07" db="EMBL/GenBank/DDBJ databases">
        <title>Arthrobacter sp. nov., isolated from raw cow's milk with high bacterial count.</title>
        <authorList>
            <person name="Hahne J."/>
            <person name="Isele D."/>
            <person name="Lipski A."/>
        </authorList>
    </citation>
    <scope>NUCLEOTIDE SEQUENCE [LARGE SCALE GENOMIC DNA]</scope>
    <source>
        <strain evidence="17 18">JZ R-35</strain>
    </source>
</reference>
<keyword evidence="18" id="KW-1185">Reference proteome</keyword>
<dbReference type="GO" id="GO:0050660">
    <property type="term" value="F:flavin adenine dinucleotide binding"/>
    <property type="evidence" value="ECO:0007669"/>
    <property type="project" value="InterPro"/>
</dbReference>
<dbReference type="GO" id="GO:0004497">
    <property type="term" value="F:monooxygenase activity"/>
    <property type="evidence" value="ECO:0007669"/>
    <property type="project" value="UniProtKB-KW"/>
</dbReference>
<dbReference type="InterPro" id="IPR046373">
    <property type="entry name" value="Acyl-CoA_Oxase/DH_mid-dom_sf"/>
</dbReference>
<dbReference type="Gene3D" id="2.40.110.10">
    <property type="entry name" value="Butyryl-CoA Dehydrogenase, subunit A, domain 2"/>
    <property type="match status" value="1"/>
</dbReference>
<evidence type="ECO:0000313" key="18">
    <source>
        <dbReference type="Proteomes" id="UP000265419"/>
    </source>
</evidence>
<dbReference type="EMBL" id="QQXK01000016">
    <property type="protein sequence ID" value="RII42067.1"/>
    <property type="molecule type" value="Genomic_DNA"/>
</dbReference>
<evidence type="ECO:0000256" key="7">
    <source>
        <dbReference type="ARBA" id="ARBA00034307"/>
    </source>
</evidence>
<sequence length="417" mass="45111">MSLTAESTRFLTPWRATEDRPLNATEEELNHWRAAAERAAAVLKQDVLTRDRSNAEPFAEVDVLRSEGLLDILIPAEFGGPGGHWESAFEAVRIVSRVDGSLGQLLAYHFINQAGIAFYGAPEAQGEWWAKTAQAKWLWADSVNPTDPDLTLTPAENGDGWVLNGKKRYSTGSSVAEVIVINALVRGGDADGQVLAFVVEREREGLTLGGDWDNLGQRLTGSGSVTYTNVAVRDEDVLGPVTDVPVSTLITPGIQLAFGAFYLGVAEGALAQGREILLARPNAWFLSDAPVYAKDPLFQRRIGELKAHTAAVAALAEKLFRRFDTELDADAAYSDEERGAFAVAIAELKVAATDVALQVASGIFDVTGSGSTANTVGLDLHWRNVRTHSLHDPVDYKKVEVDAYFLDGTTQPISLYT</sequence>
<dbReference type="Proteomes" id="UP000265419">
    <property type="component" value="Unassembled WGS sequence"/>
</dbReference>
<dbReference type="RefSeq" id="WP_119424823.1">
    <property type="nucleotide sequence ID" value="NZ_QQXK01000016.1"/>
</dbReference>
<evidence type="ECO:0000256" key="5">
    <source>
        <dbReference type="ARBA" id="ARBA00023002"/>
    </source>
</evidence>
<comment type="pathway">
    <text evidence="7">Sulfur metabolism; dibenzothiophene degradation.</text>
</comment>
<keyword evidence="2" id="KW-0285">Flavoprotein</keyword>
<feature type="domain" description="Acyl-CoA dehydrogenase/oxidase N-terminal" evidence="15">
    <location>
        <begin position="25"/>
        <end position="134"/>
    </location>
</feature>